<comment type="caution">
    <text evidence="1">The sequence shown here is derived from an EMBL/GenBank/DDBJ whole genome shotgun (WGS) entry which is preliminary data.</text>
</comment>
<organism evidence="1 2">
    <name type="scientific">Crotalaria pallida</name>
    <name type="common">Smooth rattlebox</name>
    <name type="synonym">Crotalaria striata</name>
    <dbReference type="NCBI Taxonomy" id="3830"/>
    <lineage>
        <taxon>Eukaryota</taxon>
        <taxon>Viridiplantae</taxon>
        <taxon>Streptophyta</taxon>
        <taxon>Embryophyta</taxon>
        <taxon>Tracheophyta</taxon>
        <taxon>Spermatophyta</taxon>
        <taxon>Magnoliopsida</taxon>
        <taxon>eudicotyledons</taxon>
        <taxon>Gunneridae</taxon>
        <taxon>Pentapetalae</taxon>
        <taxon>rosids</taxon>
        <taxon>fabids</taxon>
        <taxon>Fabales</taxon>
        <taxon>Fabaceae</taxon>
        <taxon>Papilionoideae</taxon>
        <taxon>50 kb inversion clade</taxon>
        <taxon>genistoids sensu lato</taxon>
        <taxon>core genistoids</taxon>
        <taxon>Crotalarieae</taxon>
        <taxon>Crotalaria</taxon>
    </lineage>
</organism>
<dbReference type="Proteomes" id="UP001372338">
    <property type="component" value="Unassembled WGS sequence"/>
</dbReference>
<gene>
    <name evidence="1" type="ORF">RIF29_20073</name>
</gene>
<keyword evidence="2" id="KW-1185">Reference proteome</keyword>
<proteinExistence type="predicted"/>
<protein>
    <submittedName>
        <fullName evidence="1">Uncharacterized protein</fullName>
    </submittedName>
</protein>
<sequence>MCLFFLGGELGNPYGGRILRKIKETDRFSPNWLSSSLVKKVGDGKNTKFWLDIWLRVLPLKSHFPINYSISNQKEEEIVNLGSWINGVWVWNLTWRRTLFDWEKVVLNELNILLENVALKQDSTDSWTWKAAVDGVYSVKSAYKTIQIQHQEGDNSNTASGRLGFGWSQQQTFHVVVRIAYKPGGKLEIILLALSLLINMLYGS</sequence>
<name>A0AAN9IC11_CROPI</name>
<reference evidence="1 2" key="1">
    <citation type="submission" date="2024-01" db="EMBL/GenBank/DDBJ databases">
        <title>The genomes of 5 underutilized Papilionoideae crops provide insights into root nodulation and disease resistanc.</title>
        <authorList>
            <person name="Yuan L."/>
        </authorList>
    </citation>
    <scope>NUCLEOTIDE SEQUENCE [LARGE SCALE GENOMIC DNA]</scope>
    <source>
        <strain evidence="1">ZHUSHIDOU_FW_LH</strain>
        <tissue evidence="1">Leaf</tissue>
    </source>
</reference>
<dbReference type="PANTHER" id="PTHR36617">
    <property type="entry name" value="PROTEIN, PUTATIVE-RELATED"/>
    <property type="match status" value="1"/>
</dbReference>
<evidence type="ECO:0000313" key="1">
    <source>
        <dbReference type="EMBL" id="KAK7267401.1"/>
    </source>
</evidence>
<dbReference type="PANTHER" id="PTHR36617:SF16">
    <property type="entry name" value="OS04G0516500 PROTEIN"/>
    <property type="match status" value="1"/>
</dbReference>
<dbReference type="AlphaFoldDB" id="A0AAN9IC11"/>
<dbReference type="EMBL" id="JAYWIO010000004">
    <property type="protein sequence ID" value="KAK7267401.1"/>
    <property type="molecule type" value="Genomic_DNA"/>
</dbReference>
<evidence type="ECO:0000313" key="2">
    <source>
        <dbReference type="Proteomes" id="UP001372338"/>
    </source>
</evidence>
<accession>A0AAN9IC11</accession>